<evidence type="ECO:0000256" key="5">
    <source>
        <dbReference type="ARBA" id="ARBA00022737"/>
    </source>
</evidence>
<sequence length="757" mass="83454">MCFSFDSNLYYLAQHIPCLNLPNTQYMEDFGLCQTGIAAAQGKDDSLLMGAPGSVFWRGTVFAVNITDKPGASSTEKTSPFIQEKDVKDGEQAAPTKVYSYNGYAVAIGQFGPSKKLYYVSGAPKSGKKGNVIFYTATNEERLRYEKPHILEGKMEFSGYGSSLLAVDINMDGFDDLIVGAPYYYRRNYGGAFYVYLGGPNMITEDTEPTEILSRDMGEEECKKLQCEHARFGMSIAKLGDINKDGFNDFAVGAPYEGKGAVYIYHGSDAKEGFKTKYVQRITSDDLPESDLHSFGYSLSGGMDLDANSYPDLLVGAYESDAVALIRSRPIVKLQPRISVSPKSVDLDSTKGCSLEGVPDAEKDRQCIAITLCLNFTSSINVIPEVMYKLEAEPRRKVARVELVGAQDADQRFVENKKMVLNSTKEVCATEIGLVKSKIEDKFNPIDFRFSFDLSSDSEDPAPYPQSALQDINAFPFLDTDGADPSVINSKSAPVDFIMECGDDNKCYSNLQFTAEIVNLTRNAGMYELFIGTKNVLNINMSVWNDEEPAYLTKVYIQAPENVGYLGTDPKDGVSCQRLKEVEGTLLVCDGIGNPLRMDEMVEFSVRLDVPRYFAETPDITHNITVWVNTSSTEQTPLNDKYVLDFRVINKAELILGTNVVPDSAILCKGEPRGASAMRDETAIGAAVTHNFIINNDGPGVVSESYITIQWPYEVAGSDGGAGKYLLYPMRMPKIVGNVIKCNDDDIRRFVNPLGIK</sequence>
<keyword evidence="10 13" id="KW-0675">Receptor</keyword>
<dbReference type="InterPro" id="IPR013517">
    <property type="entry name" value="FG-GAP"/>
</dbReference>
<dbReference type="InterPro" id="IPR013519">
    <property type="entry name" value="Int_alpha_beta-p"/>
</dbReference>
<evidence type="ECO:0000256" key="10">
    <source>
        <dbReference type="ARBA" id="ARBA00023170"/>
    </source>
</evidence>
<feature type="domain" description="Integrin alpha third immunoglobulin-like" evidence="16">
    <location>
        <begin position="659"/>
        <end position="757"/>
    </location>
</feature>
<dbReference type="PANTHER" id="PTHR23220:SF122">
    <property type="entry name" value="INTEGRIN ALPHA-PS1"/>
    <property type="match status" value="1"/>
</dbReference>
<feature type="repeat" description="FG-GAP" evidence="12">
    <location>
        <begin position="146"/>
        <end position="205"/>
    </location>
</feature>
<dbReference type="Gene3D" id="2.130.10.130">
    <property type="entry name" value="Integrin alpha, N-terminal"/>
    <property type="match status" value="1"/>
</dbReference>
<keyword evidence="18" id="KW-1185">Reference proteome</keyword>
<feature type="domain" description="Integrin alpha second immunoglobulin-like" evidence="15">
    <location>
        <begin position="501"/>
        <end position="639"/>
    </location>
</feature>
<keyword evidence="4" id="KW-0732">Signal</keyword>
<dbReference type="PROSITE" id="PS51470">
    <property type="entry name" value="FG_GAP"/>
    <property type="match status" value="4"/>
</dbReference>
<gene>
    <name evidence="17" type="ORF">PoB_003996300</name>
</gene>
<evidence type="ECO:0000256" key="11">
    <source>
        <dbReference type="ARBA" id="ARBA00023180"/>
    </source>
</evidence>
<dbReference type="InterPro" id="IPR000413">
    <property type="entry name" value="Integrin_alpha"/>
</dbReference>
<keyword evidence="6 13" id="KW-0130">Cell adhesion</keyword>
<name>A0AAV4B2W4_9GAST</name>
<dbReference type="AlphaFoldDB" id="A0AAV4B2W4"/>
<keyword evidence="5" id="KW-0677">Repeat</keyword>
<evidence type="ECO:0000256" key="13">
    <source>
        <dbReference type="RuleBase" id="RU003762"/>
    </source>
</evidence>
<evidence type="ECO:0000259" key="16">
    <source>
        <dbReference type="Pfam" id="PF20806"/>
    </source>
</evidence>
<evidence type="ECO:0000256" key="12">
    <source>
        <dbReference type="PROSITE-ProRule" id="PRU00803"/>
    </source>
</evidence>
<protein>
    <submittedName>
        <fullName evidence="17">Integrin alpha-6</fullName>
    </submittedName>
</protein>
<dbReference type="PANTHER" id="PTHR23220">
    <property type="entry name" value="INTEGRIN ALPHA"/>
    <property type="match status" value="1"/>
</dbReference>
<keyword evidence="8 13" id="KW-0401">Integrin</keyword>
<feature type="domain" description="Integrin alpha first immunoglubulin-like" evidence="14">
    <location>
        <begin position="328"/>
        <end position="481"/>
    </location>
</feature>
<dbReference type="Proteomes" id="UP000735302">
    <property type="component" value="Unassembled WGS sequence"/>
</dbReference>
<evidence type="ECO:0000256" key="6">
    <source>
        <dbReference type="ARBA" id="ARBA00022889"/>
    </source>
</evidence>
<keyword evidence="3" id="KW-0812">Transmembrane</keyword>
<dbReference type="Pfam" id="PF20806">
    <property type="entry name" value="Integrin_A_Ig_3"/>
    <property type="match status" value="1"/>
</dbReference>
<dbReference type="InterPro" id="IPR013649">
    <property type="entry name" value="Integrin_alpha_Ig-like_1"/>
</dbReference>
<keyword evidence="7" id="KW-1133">Transmembrane helix</keyword>
<dbReference type="Gene3D" id="2.60.40.1510">
    <property type="entry name" value="ntegrin, alpha v. Chain A, domain 3"/>
    <property type="match status" value="1"/>
</dbReference>
<dbReference type="GO" id="GO:0005178">
    <property type="term" value="F:integrin binding"/>
    <property type="evidence" value="ECO:0007669"/>
    <property type="project" value="TreeGrafter"/>
</dbReference>
<evidence type="ECO:0000256" key="4">
    <source>
        <dbReference type="ARBA" id="ARBA00022729"/>
    </source>
</evidence>
<dbReference type="GO" id="GO:0033627">
    <property type="term" value="P:cell adhesion mediated by integrin"/>
    <property type="evidence" value="ECO:0007669"/>
    <property type="project" value="TreeGrafter"/>
</dbReference>
<dbReference type="PRINTS" id="PR01185">
    <property type="entry name" value="INTEGRINA"/>
</dbReference>
<dbReference type="GO" id="GO:0007160">
    <property type="term" value="P:cell-matrix adhesion"/>
    <property type="evidence" value="ECO:0007669"/>
    <property type="project" value="TreeGrafter"/>
</dbReference>
<feature type="non-terminal residue" evidence="17">
    <location>
        <position position="757"/>
    </location>
</feature>
<evidence type="ECO:0000259" key="15">
    <source>
        <dbReference type="Pfam" id="PF20805"/>
    </source>
</evidence>
<feature type="repeat" description="FG-GAP" evidence="12">
    <location>
        <begin position="20"/>
        <end position="73"/>
    </location>
</feature>
<dbReference type="GO" id="GO:0009897">
    <property type="term" value="C:external side of plasma membrane"/>
    <property type="evidence" value="ECO:0007669"/>
    <property type="project" value="TreeGrafter"/>
</dbReference>
<feature type="repeat" description="FG-GAP" evidence="12">
    <location>
        <begin position="280"/>
        <end position="343"/>
    </location>
</feature>
<evidence type="ECO:0000313" key="18">
    <source>
        <dbReference type="Proteomes" id="UP000735302"/>
    </source>
</evidence>
<organism evidence="17 18">
    <name type="scientific">Plakobranchus ocellatus</name>
    <dbReference type="NCBI Taxonomy" id="259542"/>
    <lineage>
        <taxon>Eukaryota</taxon>
        <taxon>Metazoa</taxon>
        <taxon>Spiralia</taxon>
        <taxon>Lophotrochozoa</taxon>
        <taxon>Mollusca</taxon>
        <taxon>Gastropoda</taxon>
        <taxon>Heterobranchia</taxon>
        <taxon>Euthyneura</taxon>
        <taxon>Panpulmonata</taxon>
        <taxon>Sacoglossa</taxon>
        <taxon>Placobranchoidea</taxon>
        <taxon>Plakobranchidae</taxon>
        <taxon>Plakobranchus</taxon>
    </lineage>
</organism>
<proteinExistence type="inferred from homology"/>
<dbReference type="EMBL" id="BLXT01004491">
    <property type="protein sequence ID" value="GFO13458.1"/>
    <property type="molecule type" value="Genomic_DNA"/>
</dbReference>
<feature type="repeat" description="FG-GAP" evidence="12">
    <location>
        <begin position="218"/>
        <end position="274"/>
    </location>
</feature>
<dbReference type="GO" id="GO:0007229">
    <property type="term" value="P:integrin-mediated signaling pathway"/>
    <property type="evidence" value="ECO:0007669"/>
    <property type="project" value="UniProtKB-KW"/>
</dbReference>
<dbReference type="Pfam" id="PF01839">
    <property type="entry name" value="FG-GAP"/>
    <property type="match status" value="2"/>
</dbReference>
<dbReference type="InterPro" id="IPR032695">
    <property type="entry name" value="Integrin_dom_sf"/>
</dbReference>
<keyword evidence="9" id="KW-0472">Membrane</keyword>
<dbReference type="SUPFAM" id="SSF69318">
    <property type="entry name" value="Integrin alpha N-terminal domain"/>
    <property type="match status" value="1"/>
</dbReference>
<dbReference type="InterPro" id="IPR048285">
    <property type="entry name" value="Integrin_alpha_Ig-like_2"/>
</dbReference>
<evidence type="ECO:0000256" key="1">
    <source>
        <dbReference type="ARBA" id="ARBA00004479"/>
    </source>
</evidence>
<comment type="caution">
    <text evidence="17">The sequence shown here is derived from an EMBL/GenBank/DDBJ whole genome shotgun (WGS) entry which is preliminary data.</text>
</comment>
<dbReference type="InterPro" id="IPR028994">
    <property type="entry name" value="Integrin_alpha_N"/>
</dbReference>
<comment type="similarity">
    <text evidence="2 13">Belongs to the integrin alpha chain family.</text>
</comment>
<dbReference type="SUPFAM" id="SSF69179">
    <property type="entry name" value="Integrin domains"/>
    <property type="match status" value="3"/>
</dbReference>
<evidence type="ECO:0000256" key="7">
    <source>
        <dbReference type="ARBA" id="ARBA00022989"/>
    </source>
</evidence>
<keyword evidence="11" id="KW-0325">Glycoprotein</keyword>
<dbReference type="Pfam" id="PF20805">
    <property type="entry name" value="Integrin_A_Ig_2"/>
    <property type="match status" value="1"/>
</dbReference>
<evidence type="ECO:0000313" key="17">
    <source>
        <dbReference type="EMBL" id="GFO13458.1"/>
    </source>
</evidence>
<reference evidence="17 18" key="1">
    <citation type="journal article" date="2021" name="Elife">
        <title>Chloroplast acquisition without the gene transfer in kleptoplastic sea slugs, Plakobranchus ocellatus.</title>
        <authorList>
            <person name="Maeda T."/>
            <person name="Takahashi S."/>
            <person name="Yoshida T."/>
            <person name="Shimamura S."/>
            <person name="Takaki Y."/>
            <person name="Nagai Y."/>
            <person name="Toyoda A."/>
            <person name="Suzuki Y."/>
            <person name="Arimoto A."/>
            <person name="Ishii H."/>
            <person name="Satoh N."/>
            <person name="Nishiyama T."/>
            <person name="Hasebe M."/>
            <person name="Maruyama T."/>
            <person name="Minagawa J."/>
            <person name="Obokata J."/>
            <person name="Shigenobu S."/>
        </authorList>
    </citation>
    <scope>NUCLEOTIDE SEQUENCE [LARGE SCALE GENOMIC DNA]</scope>
</reference>
<evidence type="ECO:0000259" key="14">
    <source>
        <dbReference type="Pfam" id="PF08441"/>
    </source>
</evidence>
<dbReference type="InterPro" id="IPR048286">
    <property type="entry name" value="Integrin_alpha_Ig-like_3"/>
</dbReference>
<evidence type="ECO:0000256" key="9">
    <source>
        <dbReference type="ARBA" id="ARBA00023136"/>
    </source>
</evidence>
<dbReference type="Gene3D" id="2.60.40.1530">
    <property type="entry name" value="ntegrin, alpha v. Chain A, domain 4"/>
    <property type="match status" value="1"/>
</dbReference>
<evidence type="ECO:0000256" key="3">
    <source>
        <dbReference type="ARBA" id="ARBA00022692"/>
    </source>
</evidence>
<dbReference type="GO" id="GO:0098609">
    <property type="term" value="P:cell-cell adhesion"/>
    <property type="evidence" value="ECO:0007669"/>
    <property type="project" value="TreeGrafter"/>
</dbReference>
<evidence type="ECO:0000256" key="2">
    <source>
        <dbReference type="ARBA" id="ARBA00008054"/>
    </source>
</evidence>
<dbReference type="Pfam" id="PF08441">
    <property type="entry name" value="Integrin_A_Ig_1"/>
    <property type="match status" value="1"/>
</dbReference>
<comment type="subcellular location">
    <subcellularLocation>
        <location evidence="1 13">Membrane</location>
        <topology evidence="1 13">Single-pass type I membrane protein</topology>
    </subcellularLocation>
</comment>
<dbReference type="GO" id="GO:0008305">
    <property type="term" value="C:integrin complex"/>
    <property type="evidence" value="ECO:0007669"/>
    <property type="project" value="InterPro"/>
</dbReference>
<dbReference type="SMART" id="SM00191">
    <property type="entry name" value="Int_alpha"/>
    <property type="match status" value="5"/>
</dbReference>
<dbReference type="Gene3D" id="2.60.40.1460">
    <property type="entry name" value="Integrin domains. Chain A, domain 2"/>
    <property type="match status" value="1"/>
</dbReference>
<accession>A0AAV4B2W4</accession>
<evidence type="ECO:0000256" key="8">
    <source>
        <dbReference type="ARBA" id="ARBA00023037"/>
    </source>
</evidence>